<dbReference type="PROSITE" id="PS51704">
    <property type="entry name" value="GP_PDE"/>
    <property type="match status" value="1"/>
</dbReference>
<evidence type="ECO:0000313" key="3">
    <source>
        <dbReference type="Proteomes" id="UP000824048"/>
    </source>
</evidence>
<dbReference type="InterPro" id="IPR017946">
    <property type="entry name" value="PLC-like_Pdiesterase_TIM-brl"/>
</dbReference>
<dbReference type="SUPFAM" id="SSF51695">
    <property type="entry name" value="PLC-like phosphodiesterases"/>
    <property type="match status" value="1"/>
</dbReference>
<evidence type="ECO:0000259" key="1">
    <source>
        <dbReference type="PROSITE" id="PS51704"/>
    </source>
</evidence>
<reference evidence="2" key="2">
    <citation type="submission" date="2021-04" db="EMBL/GenBank/DDBJ databases">
        <authorList>
            <person name="Gilroy R."/>
        </authorList>
    </citation>
    <scope>NUCLEOTIDE SEQUENCE</scope>
    <source>
        <strain evidence="2">ChiSxjej1B13-11774</strain>
    </source>
</reference>
<organism evidence="2 3">
    <name type="scientific">Candidatus Gemmiger excrementigallinarum</name>
    <dbReference type="NCBI Taxonomy" id="2838609"/>
    <lineage>
        <taxon>Bacteria</taxon>
        <taxon>Bacillati</taxon>
        <taxon>Bacillota</taxon>
        <taxon>Clostridia</taxon>
        <taxon>Eubacteriales</taxon>
        <taxon>Gemmiger</taxon>
    </lineage>
</organism>
<dbReference type="InterPro" id="IPR030395">
    <property type="entry name" value="GP_PDE_dom"/>
</dbReference>
<protein>
    <submittedName>
        <fullName evidence="2">Glycerophosphodiester phosphodiesterase</fullName>
    </submittedName>
</protein>
<dbReference type="Proteomes" id="UP000824048">
    <property type="component" value="Unassembled WGS sequence"/>
</dbReference>
<dbReference type="Gene3D" id="3.20.20.190">
    <property type="entry name" value="Phosphatidylinositol (PI) phosphodiesterase"/>
    <property type="match status" value="1"/>
</dbReference>
<proteinExistence type="predicted"/>
<feature type="domain" description="GP-PDE" evidence="1">
    <location>
        <begin position="38"/>
        <end position="286"/>
    </location>
</feature>
<dbReference type="GO" id="GO:0008081">
    <property type="term" value="F:phosphoric diester hydrolase activity"/>
    <property type="evidence" value="ECO:0007669"/>
    <property type="project" value="InterPro"/>
</dbReference>
<accession>A0A9D2EPF0</accession>
<comment type="caution">
    <text evidence="2">The sequence shown here is derived from an EMBL/GenBank/DDBJ whole genome shotgun (WGS) entry which is preliminary data.</text>
</comment>
<dbReference type="CDD" id="cd08585">
    <property type="entry name" value="GDPD_like_3"/>
    <property type="match status" value="1"/>
</dbReference>
<gene>
    <name evidence="2" type="ORF">H9811_01535</name>
</gene>
<dbReference type="EMBL" id="DXBP01000006">
    <property type="protein sequence ID" value="HIZ41223.1"/>
    <property type="molecule type" value="Genomic_DNA"/>
</dbReference>
<dbReference type="AlphaFoldDB" id="A0A9D2EPF0"/>
<dbReference type="PANTHER" id="PTHR46211">
    <property type="entry name" value="GLYCEROPHOSPHORYL DIESTER PHOSPHODIESTERASE"/>
    <property type="match status" value="1"/>
</dbReference>
<dbReference type="Pfam" id="PF03009">
    <property type="entry name" value="GDPD"/>
    <property type="match status" value="1"/>
</dbReference>
<reference evidence="2" key="1">
    <citation type="journal article" date="2021" name="PeerJ">
        <title>Extensive microbial diversity within the chicken gut microbiome revealed by metagenomics and culture.</title>
        <authorList>
            <person name="Gilroy R."/>
            <person name="Ravi A."/>
            <person name="Getino M."/>
            <person name="Pursley I."/>
            <person name="Horton D.L."/>
            <person name="Alikhan N.F."/>
            <person name="Baker D."/>
            <person name="Gharbi K."/>
            <person name="Hall N."/>
            <person name="Watson M."/>
            <person name="Adriaenssens E.M."/>
            <person name="Foster-Nyarko E."/>
            <person name="Jarju S."/>
            <person name="Secka A."/>
            <person name="Antonio M."/>
            <person name="Oren A."/>
            <person name="Chaudhuri R.R."/>
            <person name="La Ragione R."/>
            <person name="Hildebrand F."/>
            <person name="Pallen M.J."/>
        </authorList>
    </citation>
    <scope>NUCLEOTIDE SEQUENCE</scope>
    <source>
        <strain evidence="2">ChiSxjej1B13-11774</strain>
    </source>
</reference>
<sequence>MLWLLLLLAAVPVLFVVLVLFLVWPGAPRKRLRQPFFGRSYAHRGLFGAQQRPPENSLPAFAAAARNGYGIELDVQFTEDRQLVVFHDDTLDRMTPVKGGVGNTPWPVVSALPLAGSGEHAPLFTEVLRTVAAANPSTPLIVEIKSRYEYRGRYLLELCRAVLSALKNYPGPYCIESFDPRVVRLVRILAPGVVRGQLADSYRNHRKIGTPRVAAYLLSHCFGNLIARPDFIAWCPDKRNWAIRLCAALGAMTVMWTALPDHDIARLEQENDAVIFQWYEPEPKYK</sequence>
<evidence type="ECO:0000313" key="2">
    <source>
        <dbReference type="EMBL" id="HIZ41223.1"/>
    </source>
</evidence>
<dbReference type="PANTHER" id="PTHR46211:SF1">
    <property type="entry name" value="GLYCEROPHOSPHODIESTER PHOSPHODIESTERASE, CYTOPLASMIC"/>
    <property type="match status" value="1"/>
</dbReference>
<dbReference type="GO" id="GO:0006629">
    <property type="term" value="P:lipid metabolic process"/>
    <property type="evidence" value="ECO:0007669"/>
    <property type="project" value="InterPro"/>
</dbReference>
<name>A0A9D2EPF0_9FIRM</name>